<proteinExistence type="predicted"/>
<reference evidence="2" key="1">
    <citation type="journal article" date="2016" name="Nature">
        <title>Genome evolution in the allotetraploid frog Xenopus laevis.</title>
        <authorList>
            <person name="Session A.M."/>
            <person name="Uno Y."/>
            <person name="Kwon T."/>
            <person name="Chapman J.A."/>
            <person name="Toyoda A."/>
            <person name="Takahashi S."/>
            <person name="Fukui A."/>
            <person name="Hikosaka A."/>
            <person name="Suzuki A."/>
            <person name="Kondo M."/>
            <person name="van Heeringen S.J."/>
            <person name="Quigley I."/>
            <person name="Heinz S."/>
            <person name="Ogino H."/>
            <person name="Ochi H."/>
            <person name="Hellsten U."/>
            <person name="Lyons J.B."/>
            <person name="Simakov O."/>
            <person name="Putnam N."/>
            <person name="Stites J."/>
            <person name="Kuroki Y."/>
            <person name="Tanaka T."/>
            <person name="Michiue T."/>
            <person name="Watanabe M."/>
            <person name="Bogdanovic O."/>
            <person name="Lister R."/>
            <person name="Georgiou G."/>
            <person name="Paranjpe S.S."/>
            <person name="van Kruijsbergen I."/>
            <person name="Shu S."/>
            <person name="Carlson J."/>
            <person name="Kinoshita T."/>
            <person name="Ohta Y."/>
            <person name="Mawaribuchi S."/>
            <person name="Jenkins J."/>
            <person name="Grimwood J."/>
            <person name="Schmutz J."/>
            <person name="Mitros T."/>
            <person name="Mozaffari S.V."/>
            <person name="Suzuki Y."/>
            <person name="Haramoto Y."/>
            <person name="Yamamoto T.S."/>
            <person name="Takagi C."/>
            <person name="Heald R."/>
            <person name="Miller K."/>
            <person name="Haudenschild C."/>
            <person name="Kitzman J."/>
            <person name="Nakayama T."/>
            <person name="Izutsu Y."/>
            <person name="Robert J."/>
            <person name="Fortriede J."/>
            <person name="Burns K."/>
            <person name="Lotay V."/>
            <person name="Karimi K."/>
            <person name="Yasuoka Y."/>
            <person name="Dichmann D.S."/>
            <person name="Flajnik M.F."/>
            <person name="Houston D.W."/>
            <person name="Shendure J."/>
            <person name="DuPasquier L."/>
            <person name="Vize P.D."/>
            <person name="Zorn A.M."/>
            <person name="Ito M."/>
            <person name="Marcotte E.M."/>
            <person name="Wallingford J.B."/>
            <person name="Ito Y."/>
            <person name="Asashima M."/>
            <person name="Ueno N."/>
            <person name="Matsuda Y."/>
            <person name="Veenstra G.J."/>
            <person name="Fujiyama A."/>
            <person name="Harland R.M."/>
            <person name="Taira M."/>
            <person name="Rokhsar D.S."/>
        </authorList>
    </citation>
    <scope>NUCLEOTIDE SEQUENCE [LARGE SCALE GENOMIC DNA]</scope>
    <source>
        <strain evidence="2">J</strain>
    </source>
</reference>
<organism evidence="1 2">
    <name type="scientific">Xenopus laevis</name>
    <name type="common">African clawed frog</name>
    <dbReference type="NCBI Taxonomy" id="8355"/>
    <lineage>
        <taxon>Eukaryota</taxon>
        <taxon>Metazoa</taxon>
        <taxon>Chordata</taxon>
        <taxon>Craniata</taxon>
        <taxon>Vertebrata</taxon>
        <taxon>Euteleostomi</taxon>
        <taxon>Amphibia</taxon>
        <taxon>Batrachia</taxon>
        <taxon>Anura</taxon>
        <taxon>Pipoidea</taxon>
        <taxon>Pipidae</taxon>
        <taxon>Xenopodinae</taxon>
        <taxon>Xenopus</taxon>
        <taxon>Xenopus</taxon>
    </lineage>
</organism>
<dbReference type="AlphaFoldDB" id="A0A974DRH5"/>
<evidence type="ECO:0000313" key="1">
    <source>
        <dbReference type="EMBL" id="OCT95831.1"/>
    </source>
</evidence>
<dbReference type="Proteomes" id="UP000694892">
    <property type="component" value="Chromosome 2L"/>
</dbReference>
<evidence type="ECO:0000313" key="2">
    <source>
        <dbReference type="Proteomes" id="UP000694892"/>
    </source>
</evidence>
<sequence>MRCIVSDKGTLHDRLIEVVVKFKEPGYQLPLLREQLSLEEKSDVRSDLGDSIRGQQVLRPVKNGAFPCLTCNCCSICQWWSFTTHIKEGRWIHLLGIHTPFGLNREYELHKIFR</sequence>
<name>A0A974DRH5_XENLA</name>
<dbReference type="EMBL" id="CM004468">
    <property type="protein sequence ID" value="OCT95831.1"/>
    <property type="molecule type" value="Genomic_DNA"/>
</dbReference>
<gene>
    <name evidence="1" type="ORF">XELAEV_18013521mg</name>
</gene>
<protein>
    <submittedName>
        <fullName evidence="1">Uncharacterized protein</fullName>
    </submittedName>
</protein>
<accession>A0A974DRH5</accession>